<protein>
    <submittedName>
        <fullName evidence="12">Family A G protein-coupled receptor-like protein</fullName>
    </submittedName>
</protein>
<feature type="transmembrane region" description="Helical" evidence="11">
    <location>
        <begin position="76"/>
        <end position="96"/>
    </location>
</feature>
<evidence type="ECO:0000256" key="8">
    <source>
        <dbReference type="ARBA" id="ARBA00022991"/>
    </source>
</evidence>
<organism evidence="12 13">
    <name type="scientific">Delitschia confertaspora ATCC 74209</name>
    <dbReference type="NCBI Taxonomy" id="1513339"/>
    <lineage>
        <taxon>Eukaryota</taxon>
        <taxon>Fungi</taxon>
        <taxon>Dikarya</taxon>
        <taxon>Ascomycota</taxon>
        <taxon>Pezizomycotina</taxon>
        <taxon>Dothideomycetes</taxon>
        <taxon>Pleosporomycetidae</taxon>
        <taxon>Pleosporales</taxon>
        <taxon>Delitschiaceae</taxon>
        <taxon>Delitschia</taxon>
    </lineage>
</organism>
<keyword evidence="6" id="KW-0681">Retinal protein</keyword>
<keyword evidence="10 12" id="KW-0675">Receptor</keyword>
<dbReference type="PROSITE" id="PS00950">
    <property type="entry name" value="BACTERIAL_OPSIN_1"/>
    <property type="match status" value="1"/>
</dbReference>
<keyword evidence="5 11" id="KW-0812">Transmembrane</keyword>
<gene>
    <name evidence="12" type="ORF">GQ43DRAFT_305603</name>
</gene>
<comment type="subcellular location">
    <subcellularLocation>
        <location evidence="1">Membrane</location>
        <topology evidence="1">Multi-pass membrane protein</topology>
    </subcellularLocation>
</comment>
<evidence type="ECO:0000256" key="11">
    <source>
        <dbReference type="SAM" id="Phobius"/>
    </source>
</evidence>
<keyword evidence="13" id="KW-1185">Reference proteome</keyword>
<evidence type="ECO:0000256" key="10">
    <source>
        <dbReference type="ARBA" id="ARBA00023170"/>
    </source>
</evidence>
<dbReference type="CDD" id="cd15028">
    <property type="entry name" value="7tm_Opsin-1_euk"/>
    <property type="match status" value="1"/>
</dbReference>
<dbReference type="AlphaFoldDB" id="A0A9P4JN67"/>
<dbReference type="Gene3D" id="1.20.1070.10">
    <property type="entry name" value="Rhodopsin 7-helix transmembrane proteins"/>
    <property type="match status" value="1"/>
</dbReference>
<keyword evidence="4" id="KW-0716">Sensory transduction</keyword>
<dbReference type="FunFam" id="1.20.1070.10:FF:000160">
    <property type="entry name" value="Related to Opsin-1"/>
    <property type="match status" value="1"/>
</dbReference>
<feature type="transmembrane region" description="Helical" evidence="11">
    <location>
        <begin position="254"/>
        <end position="273"/>
    </location>
</feature>
<evidence type="ECO:0000256" key="1">
    <source>
        <dbReference type="ARBA" id="ARBA00004141"/>
    </source>
</evidence>
<dbReference type="Pfam" id="PF01036">
    <property type="entry name" value="Bac_rhodopsin"/>
    <property type="match status" value="1"/>
</dbReference>
<dbReference type="GO" id="GO:0005783">
    <property type="term" value="C:endoplasmic reticulum"/>
    <property type="evidence" value="ECO:0007669"/>
    <property type="project" value="TreeGrafter"/>
</dbReference>
<dbReference type="PANTHER" id="PTHR28286:SF2">
    <property type="entry name" value="BACTERIORHODOPSIN _OPSIN, NOPA (EUROFUNG)"/>
    <property type="match status" value="1"/>
</dbReference>
<evidence type="ECO:0000313" key="13">
    <source>
        <dbReference type="Proteomes" id="UP000799536"/>
    </source>
</evidence>
<accession>A0A9P4JN67</accession>
<feature type="transmembrane region" description="Helical" evidence="11">
    <location>
        <begin position="224"/>
        <end position="242"/>
    </location>
</feature>
<name>A0A9P4JN67_9PLEO</name>
<dbReference type="GO" id="GO:0007602">
    <property type="term" value="P:phototransduction"/>
    <property type="evidence" value="ECO:0007669"/>
    <property type="project" value="UniProtKB-KW"/>
</dbReference>
<evidence type="ECO:0000256" key="5">
    <source>
        <dbReference type="ARBA" id="ARBA00022692"/>
    </source>
</evidence>
<dbReference type="OrthoDB" id="10261467at2759"/>
<dbReference type="SUPFAM" id="SSF81321">
    <property type="entry name" value="Family A G protein-coupled receptor-like"/>
    <property type="match status" value="1"/>
</dbReference>
<dbReference type="GO" id="GO:0009881">
    <property type="term" value="F:photoreceptor activity"/>
    <property type="evidence" value="ECO:0007669"/>
    <property type="project" value="UniProtKB-KW"/>
</dbReference>
<reference evidence="12" key="1">
    <citation type="journal article" date="2020" name="Stud. Mycol.">
        <title>101 Dothideomycetes genomes: a test case for predicting lifestyles and emergence of pathogens.</title>
        <authorList>
            <person name="Haridas S."/>
            <person name="Albert R."/>
            <person name="Binder M."/>
            <person name="Bloem J."/>
            <person name="Labutti K."/>
            <person name="Salamov A."/>
            <person name="Andreopoulos B."/>
            <person name="Baker S."/>
            <person name="Barry K."/>
            <person name="Bills G."/>
            <person name="Bluhm B."/>
            <person name="Cannon C."/>
            <person name="Castanera R."/>
            <person name="Culley D."/>
            <person name="Daum C."/>
            <person name="Ezra D."/>
            <person name="Gonzalez J."/>
            <person name="Henrissat B."/>
            <person name="Kuo A."/>
            <person name="Liang C."/>
            <person name="Lipzen A."/>
            <person name="Lutzoni F."/>
            <person name="Magnuson J."/>
            <person name="Mondo S."/>
            <person name="Nolan M."/>
            <person name="Ohm R."/>
            <person name="Pangilinan J."/>
            <person name="Park H.-J."/>
            <person name="Ramirez L."/>
            <person name="Alfaro M."/>
            <person name="Sun H."/>
            <person name="Tritt A."/>
            <person name="Yoshinaga Y."/>
            <person name="Zwiers L.-H."/>
            <person name="Turgeon B."/>
            <person name="Goodwin S."/>
            <person name="Spatafora J."/>
            <person name="Crous P."/>
            <person name="Grigoriev I."/>
        </authorList>
    </citation>
    <scope>NUCLEOTIDE SEQUENCE</scope>
    <source>
        <strain evidence="12">ATCC 74209</strain>
    </source>
</reference>
<proteinExistence type="inferred from homology"/>
<sequence>MIIDPTQVFKETTTRALLPTHTPTDVPGIPTVLPPRPDYQEAHDGGKVTLWVVFAIMLLSSAVFAGMAWRVPVSKRVYHVITTLITIIASISYFAMATGHGASFHHIRVRHSNDHVPDTYDDVYRQIFWARYVDWALTTPLLLLDLSILAGLSGAYTLMAILADVIMVLTGLFAAYGQEDTPQKWGWYAIAIISYLVVIWHVALNGRSYANAKGSKVGAFFTSIAAYTLIIWTAYPIVWAFGDGARKMSVNAEIITYGVLDILAKVVFGAWLLGTHANMPESNVELGGFWTNGLSREGALRIGDDNEA</sequence>
<feature type="transmembrane region" description="Helical" evidence="11">
    <location>
        <begin position="48"/>
        <end position="69"/>
    </location>
</feature>
<dbReference type="EMBL" id="ML993931">
    <property type="protein sequence ID" value="KAF2202593.1"/>
    <property type="molecule type" value="Genomic_DNA"/>
</dbReference>
<evidence type="ECO:0000256" key="9">
    <source>
        <dbReference type="ARBA" id="ARBA00023136"/>
    </source>
</evidence>
<evidence type="ECO:0000256" key="2">
    <source>
        <dbReference type="ARBA" id="ARBA00008130"/>
    </source>
</evidence>
<feature type="transmembrane region" description="Helical" evidence="11">
    <location>
        <begin position="185"/>
        <end position="204"/>
    </location>
</feature>
<dbReference type="InterPro" id="IPR001425">
    <property type="entry name" value="Arc/bac/fun_rhodopsins"/>
</dbReference>
<evidence type="ECO:0000256" key="7">
    <source>
        <dbReference type="ARBA" id="ARBA00022989"/>
    </source>
</evidence>
<keyword evidence="8" id="KW-0157">Chromophore</keyword>
<evidence type="ECO:0000313" key="12">
    <source>
        <dbReference type="EMBL" id="KAF2202593.1"/>
    </source>
</evidence>
<dbReference type="SMART" id="SM01021">
    <property type="entry name" value="Bac_rhodopsin"/>
    <property type="match status" value="1"/>
</dbReference>
<dbReference type="GO" id="GO:0005216">
    <property type="term" value="F:monoatomic ion channel activity"/>
    <property type="evidence" value="ECO:0007669"/>
    <property type="project" value="InterPro"/>
</dbReference>
<keyword evidence="7 11" id="KW-1133">Transmembrane helix</keyword>
<feature type="transmembrane region" description="Helical" evidence="11">
    <location>
        <begin position="148"/>
        <end position="173"/>
    </location>
</feature>
<evidence type="ECO:0000256" key="6">
    <source>
        <dbReference type="ARBA" id="ARBA00022925"/>
    </source>
</evidence>
<dbReference type="Proteomes" id="UP000799536">
    <property type="component" value="Unassembled WGS sequence"/>
</dbReference>
<keyword evidence="3" id="KW-0600">Photoreceptor protein</keyword>
<evidence type="ECO:0000256" key="4">
    <source>
        <dbReference type="ARBA" id="ARBA00022606"/>
    </source>
</evidence>
<dbReference type="PANTHER" id="PTHR28286">
    <property type="match status" value="1"/>
</dbReference>
<comment type="similarity">
    <text evidence="2">Belongs to the archaeal/bacterial/fungal opsin family.</text>
</comment>
<evidence type="ECO:0000256" key="3">
    <source>
        <dbReference type="ARBA" id="ARBA00022543"/>
    </source>
</evidence>
<dbReference type="InterPro" id="IPR018229">
    <property type="entry name" value="Rhodopsin_retinal_BS"/>
</dbReference>
<dbReference type="PROSITE" id="PS00327">
    <property type="entry name" value="BACTERIAL_OPSIN_RET"/>
    <property type="match status" value="1"/>
</dbReference>
<dbReference type="GO" id="GO:0005886">
    <property type="term" value="C:plasma membrane"/>
    <property type="evidence" value="ECO:0007669"/>
    <property type="project" value="TreeGrafter"/>
</dbReference>
<keyword evidence="9 11" id="KW-0472">Membrane</keyword>
<dbReference type="PRINTS" id="PR00251">
    <property type="entry name" value="BACTRLOPSIN"/>
</dbReference>
<comment type="caution">
    <text evidence="12">The sequence shown here is derived from an EMBL/GenBank/DDBJ whole genome shotgun (WGS) entry which is preliminary data.</text>
</comment>